<proteinExistence type="predicted"/>
<name>A0A0E9PMJ7_ANGAN</name>
<dbReference type="EMBL" id="GBXM01103287">
    <property type="protein sequence ID" value="JAH05290.1"/>
    <property type="molecule type" value="Transcribed_RNA"/>
</dbReference>
<reference evidence="1" key="1">
    <citation type="submission" date="2014-11" db="EMBL/GenBank/DDBJ databases">
        <authorList>
            <person name="Amaro Gonzalez C."/>
        </authorList>
    </citation>
    <scope>NUCLEOTIDE SEQUENCE</scope>
</reference>
<organism evidence="1">
    <name type="scientific">Anguilla anguilla</name>
    <name type="common">European freshwater eel</name>
    <name type="synonym">Muraena anguilla</name>
    <dbReference type="NCBI Taxonomy" id="7936"/>
    <lineage>
        <taxon>Eukaryota</taxon>
        <taxon>Metazoa</taxon>
        <taxon>Chordata</taxon>
        <taxon>Craniata</taxon>
        <taxon>Vertebrata</taxon>
        <taxon>Euteleostomi</taxon>
        <taxon>Actinopterygii</taxon>
        <taxon>Neopterygii</taxon>
        <taxon>Teleostei</taxon>
        <taxon>Anguilliformes</taxon>
        <taxon>Anguillidae</taxon>
        <taxon>Anguilla</taxon>
    </lineage>
</organism>
<protein>
    <submittedName>
        <fullName evidence="1">Uncharacterized protein</fullName>
    </submittedName>
</protein>
<sequence>MFVNKHYNLILKYTAPRTQGCNTTCLEFFF</sequence>
<dbReference type="AlphaFoldDB" id="A0A0E9PMJ7"/>
<evidence type="ECO:0000313" key="1">
    <source>
        <dbReference type="EMBL" id="JAH05290.1"/>
    </source>
</evidence>
<accession>A0A0E9PMJ7</accession>
<reference evidence="1" key="2">
    <citation type="journal article" date="2015" name="Fish Shellfish Immunol.">
        <title>Early steps in the European eel (Anguilla anguilla)-Vibrio vulnificus interaction in the gills: Role of the RtxA13 toxin.</title>
        <authorList>
            <person name="Callol A."/>
            <person name="Pajuelo D."/>
            <person name="Ebbesson L."/>
            <person name="Teles M."/>
            <person name="MacKenzie S."/>
            <person name="Amaro C."/>
        </authorList>
    </citation>
    <scope>NUCLEOTIDE SEQUENCE</scope>
</reference>